<dbReference type="EMBL" id="CP042433">
    <property type="protein sequence ID" value="QEC56027.1"/>
    <property type="molecule type" value="Genomic_DNA"/>
</dbReference>
<dbReference type="Proteomes" id="UP000321204">
    <property type="component" value="Chromosome"/>
</dbReference>
<dbReference type="InterPro" id="IPR001789">
    <property type="entry name" value="Sig_transdc_resp-reg_receiver"/>
</dbReference>
<reference evidence="3 4" key="1">
    <citation type="journal article" date="2015" name="Int. J. Syst. Evol. Microbiol.">
        <title>Flavisolibacter ginsenosidimutans sp. nov., with ginsenoside-converting activity isolated from soil used for cultivating ginseng.</title>
        <authorList>
            <person name="Zhao Y."/>
            <person name="Liu Q."/>
            <person name="Kang M.S."/>
            <person name="Jin F."/>
            <person name="Yu H."/>
            <person name="Im W.T."/>
        </authorList>
    </citation>
    <scope>NUCLEOTIDE SEQUENCE [LARGE SCALE GENOMIC DNA]</scope>
    <source>
        <strain evidence="3 4">Gsoil 636</strain>
    </source>
</reference>
<keyword evidence="1" id="KW-0597">Phosphoprotein</keyword>
<dbReference type="InterPro" id="IPR052893">
    <property type="entry name" value="TCS_response_regulator"/>
</dbReference>
<dbReference type="PANTHER" id="PTHR44520">
    <property type="entry name" value="RESPONSE REGULATOR RCP1-RELATED"/>
    <property type="match status" value="1"/>
</dbReference>
<dbReference type="AlphaFoldDB" id="A0A5B8UHB4"/>
<dbReference type="GO" id="GO:0000160">
    <property type="term" value="P:phosphorelay signal transduction system"/>
    <property type="evidence" value="ECO:0007669"/>
    <property type="project" value="InterPro"/>
</dbReference>
<protein>
    <submittedName>
        <fullName evidence="3">Response regulator</fullName>
    </submittedName>
</protein>
<dbReference type="SUPFAM" id="SSF52172">
    <property type="entry name" value="CheY-like"/>
    <property type="match status" value="1"/>
</dbReference>
<evidence type="ECO:0000259" key="2">
    <source>
        <dbReference type="PROSITE" id="PS50110"/>
    </source>
</evidence>
<name>A0A5B8UHB4_9BACT</name>
<dbReference type="Gene3D" id="3.40.50.2300">
    <property type="match status" value="1"/>
</dbReference>
<dbReference type="PROSITE" id="PS50110">
    <property type="entry name" value="RESPONSE_REGULATORY"/>
    <property type="match status" value="1"/>
</dbReference>
<sequence length="179" mass="20242">MTCKQSNQSHEKSVSKSFRGNRPFLAPIVVFFKSELNCFMQASHSILLVEDDADDRYIMHLAFTELTYTDHIKVFNTGEEILRYLHNLPDSSLYPALIVLDYNMPGMNGGEVLMRLKMDDALRDISIAMYSTGMSTMESKLKALGASYCFEKGHQIGDVYALAEKLKAIVEGEEVIEKK</sequence>
<dbReference type="SMART" id="SM00448">
    <property type="entry name" value="REC"/>
    <property type="match status" value="1"/>
</dbReference>
<dbReference type="OrthoDB" id="678494at2"/>
<accession>A0A5B8UHB4</accession>
<keyword evidence="4" id="KW-1185">Reference proteome</keyword>
<gene>
    <name evidence="3" type="ORF">FSB75_09020</name>
</gene>
<evidence type="ECO:0000313" key="3">
    <source>
        <dbReference type="EMBL" id="QEC56027.1"/>
    </source>
</evidence>
<feature type="domain" description="Response regulatory" evidence="2">
    <location>
        <begin position="45"/>
        <end position="167"/>
    </location>
</feature>
<dbReference type="Pfam" id="PF00072">
    <property type="entry name" value="Response_reg"/>
    <property type="match status" value="1"/>
</dbReference>
<dbReference type="KEGG" id="fgg:FSB75_09020"/>
<feature type="modified residue" description="4-aspartylphosphate" evidence="1">
    <location>
        <position position="101"/>
    </location>
</feature>
<organism evidence="3 4">
    <name type="scientific">Flavisolibacter ginsenosidimutans</name>
    <dbReference type="NCBI Taxonomy" id="661481"/>
    <lineage>
        <taxon>Bacteria</taxon>
        <taxon>Pseudomonadati</taxon>
        <taxon>Bacteroidota</taxon>
        <taxon>Chitinophagia</taxon>
        <taxon>Chitinophagales</taxon>
        <taxon>Chitinophagaceae</taxon>
        <taxon>Flavisolibacter</taxon>
    </lineage>
</organism>
<evidence type="ECO:0000256" key="1">
    <source>
        <dbReference type="PROSITE-ProRule" id="PRU00169"/>
    </source>
</evidence>
<proteinExistence type="predicted"/>
<dbReference type="PANTHER" id="PTHR44520:SF2">
    <property type="entry name" value="RESPONSE REGULATOR RCP1"/>
    <property type="match status" value="1"/>
</dbReference>
<evidence type="ECO:0000313" key="4">
    <source>
        <dbReference type="Proteomes" id="UP000321204"/>
    </source>
</evidence>
<dbReference type="InterPro" id="IPR011006">
    <property type="entry name" value="CheY-like_superfamily"/>
</dbReference>